<dbReference type="InterPro" id="IPR050827">
    <property type="entry name" value="CRP1_MDG1_kinase"/>
</dbReference>
<sequence>MYSLEVHLDDKAHSFNSVHVAGSFNDWSQTADALEYDTVDTRWATRLKLSNVSVGDKLLYKFVVNEQEWVCNDQEATETNELGIQNNVAVITEAMEEPDSTVSSAWVEVEDHRDEPEEAAKQEHEHEASAEPAPEPEANNVSHKKNYYSWLVSMAGLLESLKWFFKCYLPRADVAAIVADLACEHTDIVHLVHPEHRPHGPHAEGQRRSNPVRMAAGGVPSCKVVAGLLSIFLRDRCFTGHFLRLDIVWYFVRRELESEQADQLRGAEDQVLLHEYHKVDRDPVAQHGQEVREDRAQLVSAGHREHQRHGKHHEHHEPARDVAVDPRIDDLDNQRGRVQVDDIVGHEREP</sequence>
<dbReference type="GO" id="GO:0019901">
    <property type="term" value="F:protein kinase binding"/>
    <property type="evidence" value="ECO:0007669"/>
    <property type="project" value="TreeGrafter"/>
</dbReference>
<dbReference type="SUPFAM" id="SSF81296">
    <property type="entry name" value="E set domains"/>
    <property type="match status" value="1"/>
</dbReference>
<dbReference type="GO" id="GO:0031588">
    <property type="term" value="C:nucleotide-activated protein kinase complex"/>
    <property type="evidence" value="ECO:0007669"/>
    <property type="project" value="TreeGrafter"/>
</dbReference>
<evidence type="ECO:0000256" key="1">
    <source>
        <dbReference type="ARBA" id="ARBA00010926"/>
    </source>
</evidence>
<dbReference type="Proteomes" id="UP000738402">
    <property type="component" value="Unassembled WGS sequence"/>
</dbReference>
<comment type="similarity">
    <text evidence="1">Belongs to the 5'-AMP-activated protein kinase beta subunit family.</text>
</comment>
<dbReference type="GO" id="GO:0007165">
    <property type="term" value="P:signal transduction"/>
    <property type="evidence" value="ECO:0007669"/>
    <property type="project" value="TreeGrafter"/>
</dbReference>
<reference evidence="4" key="1">
    <citation type="journal article" date="2021" name="G3 (Bethesda)">
        <title>Genomic diversity, chromosomal rearrangements, and interspecies hybridization in the ogataea polymorpha species complex.</title>
        <authorList>
            <person name="Hanson S.J."/>
            <person name="Cinneide E.O."/>
            <person name="Salzberg L.I."/>
            <person name="Wolfe K.H."/>
            <person name="McGowan J."/>
            <person name="Fitzpatrick D.A."/>
            <person name="Matlin K."/>
        </authorList>
    </citation>
    <scope>NUCLEOTIDE SEQUENCE</scope>
    <source>
        <strain evidence="4">83-405-1</strain>
    </source>
</reference>
<gene>
    <name evidence="4" type="ORF">KL933_000172</name>
</gene>
<name>A0AAN6D963_9ASCO</name>
<dbReference type="InterPro" id="IPR032640">
    <property type="entry name" value="AMPK1_CBM"/>
</dbReference>
<comment type="caution">
    <text evidence="4">The sequence shown here is derived from an EMBL/GenBank/DDBJ whole genome shotgun (WGS) entry which is preliminary data.</text>
</comment>
<evidence type="ECO:0000259" key="3">
    <source>
        <dbReference type="Pfam" id="PF16561"/>
    </source>
</evidence>
<feature type="compositionally biased region" description="Basic residues" evidence="2">
    <location>
        <begin position="305"/>
        <end position="314"/>
    </location>
</feature>
<evidence type="ECO:0000313" key="5">
    <source>
        <dbReference type="Proteomes" id="UP000738402"/>
    </source>
</evidence>
<feature type="domain" description="AMP-activated protein kinase glycogen-binding" evidence="3">
    <location>
        <begin position="16"/>
        <end position="93"/>
    </location>
</feature>
<evidence type="ECO:0000313" key="4">
    <source>
        <dbReference type="EMBL" id="KAG7730377.1"/>
    </source>
</evidence>
<organism evidence="4 5">
    <name type="scientific">Ogataea haglerorum</name>
    <dbReference type="NCBI Taxonomy" id="1937702"/>
    <lineage>
        <taxon>Eukaryota</taxon>
        <taxon>Fungi</taxon>
        <taxon>Dikarya</taxon>
        <taxon>Ascomycota</taxon>
        <taxon>Saccharomycotina</taxon>
        <taxon>Pichiomycetes</taxon>
        <taxon>Pichiales</taxon>
        <taxon>Pichiaceae</taxon>
        <taxon>Ogataea</taxon>
    </lineage>
</organism>
<feature type="region of interest" description="Disordered" evidence="2">
    <location>
        <begin position="109"/>
        <end position="140"/>
    </location>
</feature>
<feature type="region of interest" description="Disordered" evidence="2">
    <location>
        <begin position="300"/>
        <end position="350"/>
    </location>
</feature>
<dbReference type="CDD" id="cd02859">
    <property type="entry name" value="E_set_AMPKbeta_like_N"/>
    <property type="match status" value="1"/>
</dbReference>
<proteinExistence type="inferred from homology"/>
<accession>A0AAN6D963</accession>
<dbReference type="Pfam" id="PF16561">
    <property type="entry name" value="AMPK1_CBM"/>
    <property type="match status" value="1"/>
</dbReference>
<dbReference type="GO" id="GO:0005737">
    <property type="term" value="C:cytoplasm"/>
    <property type="evidence" value="ECO:0007669"/>
    <property type="project" value="TreeGrafter"/>
</dbReference>
<dbReference type="PANTHER" id="PTHR10343:SF84">
    <property type="entry name" value="5'-AMP-ACTIVATED PROTEIN KINASE SUBUNIT BETA-1"/>
    <property type="match status" value="1"/>
</dbReference>
<dbReference type="GO" id="GO:0005634">
    <property type="term" value="C:nucleus"/>
    <property type="evidence" value="ECO:0007669"/>
    <property type="project" value="TreeGrafter"/>
</dbReference>
<dbReference type="Gene3D" id="2.60.40.10">
    <property type="entry name" value="Immunoglobulins"/>
    <property type="match status" value="1"/>
</dbReference>
<dbReference type="InterPro" id="IPR014756">
    <property type="entry name" value="Ig_E-set"/>
</dbReference>
<dbReference type="PANTHER" id="PTHR10343">
    <property type="entry name" value="5'-AMP-ACTIVATED PROTEIN KINASE , BETA SUBUNIT"/>
    <property type="match status" value="1"/>
</dbReference>
<feature type="compositionally biased region" description="Basic and acidic residues" evidence="2">
    <location>
        <begin position="109"/>
        <end position="129"/>
    </location>
</feature>
<dbReference type="AlphaFoldDB" id="A0AAN6D963"/>
<dbReference type="InterPro" id="IPR013783">
    <property type="entry name" value="Ig-like_fold"/>
</dbReference>
<evidence type="ECO:0000256" key="2">
    <source>
        <dbReference type="SAM" id="MobiDB-lite"/>
    </source>
</evidence>
<protein>
    <recommendedName>
        <fullName evidence="3">AMP-activated protein kinase glycogen-binding domain-containing protein</fullName>
    </recommendedName>
</protein>
<feature type="compositionally biased region" description="Basic and acidic residues" evidence="2">
    <location>
        <begin position="315"/>
        <end position="350"/>
    </location>
</feature>
<dbReference type="EMBL" id="JAHLUH010000001">
    <property type="protein sequence ID" value="KAG7730377.1"/>
    <property type="molecule type" value="Genomic_DNA"/>
</dbReference>